<dbReference type="InterPro" id="IPR044668">
    <property type="entry name" value="PuuD-like"/>
</dbReference>
<gene>
    <name evidence="1" type="ORF">FC34_GL000641</name>
</gene>
<evidence type="ECO:0000313" key="2">
    <source>
        <dbReference type="Proteomes" id="UP000051672"/>
    </source>
</evidence>
<dbReference type="Gene3D" id="3.40.50.880">
    <property type="match status" value="1"/>
</dbReference>
<evidence type="ECO:0000313" key="1">
    <source>
        <dbReference type="EMBL" id="KRM72929.1"/>
    </source>
</evidence>
<dbReference type="SUPFAM" id="SSF52317">
    <property type="entry name" value="Class I glutamine amidotransferase-like"/>
    <property type="match status" value="1"/>
</dbReference>
<dbReference type="AlphaFoldDB" id="A0A0R2B021"/>
<dbReference type="GO" id="GO:0016740">
    <property type="term" value="F:transferase activity"/>
    <property type="evidence" value="ECO:0007669"/>
    <property type="project" value="UniProtKB-KW"/>
</dbReference>
<keyword evidence="1" id="KW-0315">Glutamine amidotransferase</keyword>
<dbReference type="OrthoDB" id="9813383at2"/>
<dbReference type="PATRIC" id="fig|1423727.3.peg.645"/>
<dbReference type="InterPro" id="IPR029062">
    <property type="entry name" value="Class_I_gatase-like"/>
</dbReference>
<dbReference type="STRING" id="1423727.FC34_GL000641"/>
<dbReference type="CDD" id="cd01745">
    <property type="entry name" value="GATase1_2"/>
    <property type="match status" value="1"/>
</dbReference>
<dbReference type="PANTHER" id="PTHR43235">
    <property type="entry name" value="GLUTAMINE AMIDOTRANSFERASE PB2B2.05-RELATED"/>
    <property type="match status" value="1"/>
</dbReference>
<dbReference type="PROSITE" id="PS51273">
    <property type="entry name" value="GATASE_TYPE_1"/>
    <property type="match status" value="1"/>
</dbReference>
<dbReference type="Proteomes" id="UP000051672">
    <property type="component" value="Unassembled WGS sequence"/>
</dbReference>
<keyword evidence="1" id="KW-0808">Transferase</keyword>
<comment type="caution">
    <text evidence="1">The sequence shown here is derived from an EMBL/GenBank/DDBJ whole genome shotgun (WGS) entry which is preliminary data.</text>
</comment>
<dbReference type="RefSeq" id="WP_057893936.1">
    <property type="nucleotide sequence ID" value="NZ_AYZQ01000001.1"/>
</dbReference>
<keyword evidence="2" id="KW-1185">Reference proteome</keyword>
<dbReference type="Pfam" id="PF07722">
    <property type="entry name" value="Peptidase_C26"/>
    <property type="match status" value="1"/>
</dbReference>
<dbReference type="PANTHER" id="PTHR43235:SF1">
    <property type="entry name" value="GLUTAMINE AMIDOTRANSFERASE PB2B2.05-RELATED"/>
    <property type="match status" value="1"/>
</dbReference>
<organism evidence="1 2">
    <name type="scientific">Lacticaseibacillus brantae DSM 23927</name>
    <dbReference type="NCBI Taxonomy" id="1423727"/>
    <lineage>
        <taxon>Bacteria</taxon>
        <taxon>Bacillati</taxon>
        <taxon>Bacillota</taxon>
        <taxon>Bacilli</taxon>
        <taxon>Lactobacillales</taxon>
        <taxon>Lactobacillaceae</taxon>
        <taxon>Lacticaseibacillus</taxon>
    </lineage>
</organism>
<name>A0A0R2B021_9LACO</name>
<sequence length="234" mass="25569">MMKTIGLAGNQLTTGADVFHGNPVSYIFQNYLDSLTNTSAMPIILPIQSPAYAEAAIEKVDSLILVGGQDVSPQLYEQAPDQHLGLTYLPRDQWEIALINAAIAQNKPVLGICRGLQIINVALGGSLYQDLSLIPTTLKHSQDPTPEWIATHQVTVAESFLRPLLGENVWVNSYHHQAVDRLADGLKPAAVATDGVLEAFESAIHPVYAVQWHPEMMAAHSPNMQALINWFAEQ</sequence>
<reference evidence="1 2" key="1">
    <citation type="journal article" date="2015" name="Genome Announc.">
        <title>Expanding the biotechnology potential of lactobacilli through comparative genomics of 213 strains and associated genera.</title>
        <authorList>
            <person name="Sun Z."/>
            <person name="Harris H.M."/>
            <person name="McCann A."/>
            <person name="Guo C."/>
            <person name="Argimon S."/>
            <person name="Zhang W."/>
            <person name="Yang X."/>
            <person name="Jeffery I.B."/>
            <person name="Cooney J.C."/>
            <person name="Kagawa T.F."/>
            <person name="Liu W."/>
            <person name="Song Y."/>
            <person name="Salvetti E."/>
            <person name="Wrobel A."/>
            <person name="Rasinkangas P."/>
            <person name="Parkhill J."/>
            <person name="Rea M.C."/>
            <person name="O'Sullivan O."/>
            <person name="Ritari J."/>
            <person name="Douillard F.P."/>
            <person name="Paul Ross R."/>
            <person name="Yang R."/>
            <person name="Briner A.E."/>
            <person name="Felis G.E."/>
            <person name="de Vos W.M."/>
            <person name="Barrangou R."/>
            <person name="Klaenhammer T.R."/>
            <person name="Caufield P.W."/>
            <person name="Cui Y."/>
            <person name="Zhang H."/>
            <person name="O'Toole P.W."/>
        </authorList>
    </citation>
    <scope>NUCLEOTIDE SEQUENCE [LARGE SCALE GENOMIC DNA]</scope>
    <source>
        <strain evidence="1 2">DSM 23927</strain>
    </source>
</reference>
<dbReference type="InterPro" id="IPR011697">
    <property type="entry name" value="Peptidase_C26"/>
</dbReference>
<dbReference type="GO" id="GO:0033969">
    <property type="term" value="F:gamma-glutamyl-gamma-aminobutyrate hydrolase activity"/>
    <property type="evidence" value="ECO:0007669"/>
    <property type="project" value="TreeGrafter"/>
</dbReference>
<dbReference type="GO" id="GO:0006598">
    <property type="term" value="P:polyamine catabolic process"/>
    <property type="evidence" value="ECO:0007669"/>
    <property type="project" value="TreeGrafter"/>
</dbReference>
<dbReference type="GO" id="GO:0005829">
    <property type="term" value="C:cytosol"/>
    <property type="evidence" value="ECO:0007669"/>
    <property type="project" value="TreeGrafter"/>
</dbReference>
<proteinExistence type="predicted"/>
<dbReference type="EMBL" id="AYZQ01000001">
    <property type="protein sequence ID" value="KRM72929.1"/>
    <property type="molecule type" value="Genomic_DNA"/>
</dbReference>
<accession>A0A0R2B021</accession>
<protein>
    <submittedName>
        <fullName evidence="1">Glutamine amidotransferase, class I</fullName>
    </submittedName>
</protein>